<dbReference type="SUPFAM" id="SSF103481">
    <property type="entry name" value="Multidrug resistance efflux transporter EmrE"/>
    <property type="match status" value="2"/>
</dbReference>
<reference evidence="3" key="1">
    <citation type="journal article" date="2021" name="Front. Microbiol.">
        <title>Comprehensive Comparative Genomics and Phenotyping of Methylobacterium Species.</title>
        <authorList>
            <person name="Alessa O."/>
            <person name="Ogura Y."/>
            <person name="Fujitani Y."/>
            <person name="Takami H."/>
            <person name="Hayashi T."/>
            <person name="Sahin N."/>
            <person name="Tani A."/>
        </authorList>
    </citation>
    <scope>NUCLEOTIDE SEQUENCE</scope>
    <source>
        <strain evidence="3">DSM 17168</strain>
    </source>
</reference>
<feature type="transmembrane region" description="Helical" evidence="1">
    <location>
        <begin position="124"/>
        <end position="143"/>
    </location>
</feature>
<keyword evidence="1" id="KW-0812">Transmembrane</keyword>
<feature type="transmembrane region" description="Helical" evidence="1">
    <location>
        <begin position="235"/>
        <end position="255"/>
    </location>
</feature>
<feature type="transmembrane region" description="Helical" evidence="1">
    <location>
        <begin position="37"/>
        <end position="58"/>
    </location>
</feature>
<evidence type="ECO:0000259" key="2">
    <source>
        <dbReference type="Pfam" id="PF00892"/>
    </source>
</evidence>
<keyword evidence="1" id="KW-0472">Membrane</keyword>
<feature type="domain" description="EamA" evidence="2">
    <location>
        <begin position="10"/>
        <end position="140"/>
    </location>
</feature>
<proteinExistence type="predicted"/>
<feature type="transmembrane region" description="Helical" evidence="1">
    <location>
        <begin position="70"/>
        <end position="92"/>
    </location>
</feature>
<evidence type="ECO:0000256" key="1">
    <source>
        <dbReference type="SAM" id="Phobius"/>
    </source>
</evidence>
<feature type="transmembrane region" description="Helical" evidence="1">
    <location>
        <begin position="207"/>
        <end position="228"/>
    </location>
</feature>
<dbReference type="PANTHER" id="PTHR22911:SF135">
    <property type="entry name" value="BLR4310 PROTEIN"/>
    <property type="match status" value="1"/>
</dbReference>
<dbReference type="Proteomes" id="UP001055153">
    <property type="component" value="Unassembled WGS sequence"/>
</dbReference>
<feature type="domain" description="EamA" evidence="2">
    <location>
        <begin position="149"/>
        <end position="278"/>
    </location>
</feature>
<accession>A0ABQ4SN80</accession>
<feature type="transmembrane region" description="Helical" evidence="1">
    <location>
        <begin position="180"/>
        <end position="201"/>
    </location>
</feature>
<dbReference type="InterPro" id="IPR037185">
    <property type="entry name" value="EmrE-like"/>
</dbReference>
<gene>
    <name evidence="3" type="ORF">GMJLKIPL_6506</name>
</gene>
<evidence type="ECO:0000313" key="4">
    <source>
        <dbReference type="Proteomes" id="UP001055153"/>
    </source>
</evidence>
<dbReference type="PANTHER" id="PTHR22911">
    <property type="entry name" value="ACYL-MALONYL CONDENSING ENZYME-RELATED"/>
    <property type="match status" value="1"/>
</dbReference>
<protein>
    <recommendedName>
        <fullName evidence="2">EamA domain-containing protein</fullName>
    </recommendedName>
</protein>
<comment type="caution">
    <text evidence="3">The sequence shown here is derived from an EMBL/GenBank/DDBJ whole genome shotgun (WGS) entry which is preliminary data.</text>
</comment>
<evidence type="ECO:0000313" key="3">
    <source>
        <dbReference type="EMBL" id="GJE04542.1"/>
    </source>
</evidence>
<feature type="transmembrane region" description="Helical" evidence="1">
    <location>
        <begin position="149"/>
        <end position="168"/>
    </location>
</feature>
<sequence length="291" mass="30966">MAENTQTHTAGLMLALVANLLLASADATAKLLTTRYPVFQVITMQVAFAFIPVAAMFARTSIWPQIRRPALVLMRGLCAGVGTLCSFSAFSVLPLPDVYAIIFSAPIVVTLFSAMFLHEKVGRYRFGAVLVGFAGILVMVEPGVTRMTLGHVAAFGGMLTTAAAILIMRQARHEDANLMVAAVMLGLLLVSLPGCLAVGRAPSLPDVGLAALSGLIMGSGNFIILAAVRRAPAALIAPTQYTMLMWALLYGVILFGNPVRLHFIVGAALVIAASLFTLRRERVRALEEMVK</sequence>
<dbReference type="RefSeq" id="WP_238241935.1">
    <property type="nucleotide sequence ID" value="NZ_BPQQ01000132.1"/>
</dbReference>
<name>A0ABQ4SN80_9HYPH</name>
<feature type="transmembrane region" description="Helical" evidence="1">
    <location>
        <begin position="98"/>
        <end position="117"/>
    </location>
</feature>
<dbReference type="Pfam" id="PF00892">
    <property type="entry name" value="EamA"/>
    <property type="match status" value="2"/>
</dbReference>
<feature type="transmembrane region" description="Helical" evidence="1">
    <location>
        <begin position="261"/>
        <end position="278"/>
    </location>
</feature>
<reference evidence="3" key="2">
    <citation type="submission" date="2021-08" db="EMBL/GenBank/DDBJ databases">
        <authorList>
            <person name="Tani A."/>
            <person name="Ola A."/>
            <person name="Ogura Y."/>
            <person name="Katsura K."/>
            <person name="Hayashi T."/>
        </authorList>
    </citation>
    <scope>NUCLEOTIDE SEQUENCE</scope>
    <source>
        <strain evidence="3">DSM 17168</strain>
    </source>
</reference>
<dbReference type="EMBL" id="BPQQ01000132">
    <property type="protein sequence ID" value="GJE04542.1"/>
    <property type="molecule type" value="Genomic_DNA"/>
</dbReference>
<dbReference type="InterPro" id="IPR000620">
    <property type="entry name" value="EamA_dom"/>
</dbReference>
<keyword evidence="4" id="KW-1185">Reference proteome</keyword>
<organism evidence="3 4">
    <name type="scientific">Methylobacterium isbiliense</name>
    <dbReference type="NCBI Taxonomy" id="315478"/>
    <lineage>
        <taxon>Bacteria</taxon>
        <taxon>Pseudomonadati</taxon>
        <taxon>Pseudomonadota</taxon>
        <taxon>Alphaproteobacteria</taxon>
        <taxon>Hyphomicrobiales</taxon>
        <taxon>Methylobacteriaceae</taxon>
        <taxon>Methylobacterium</taxon>
    </lineage>
</organism>
<keyword evidence="1" id="KW-1133">Transmembrane helix</keyword>